<evidence type="ECO:0000313" key="2">
    <source>
        <dbReference type="EMBL" id="QTC92489.1"/>
    </source>
</evidence>
<keyword evidence="1" id="KW-0732">Signal</keyword>
<name>A0A975C3M8_9CAUL</name>
<proteinExistence type="predicted"/>
<dbReference type="RefSeq" id="WP_207931769.1">
    <property type="nucleotide sequence ID" value="NZ_CP062222.1"/>
</dbReference>
<keyword evidence="3" id="KW-1185">Reference proteome</keyword>
<protein>
    <submittedName>
        <fullName evidence="2">Uncharacterized protein</fullName>
    </submittedName>
</protein>
<organism evidence="2 3">
    <name type="scientific">Brevundimonas goettingensis</name>
    <dbReference type="NCBI Taxonomy" id="2774190"/>
    <lineage>
        <taxon>Bacteria</taxon>
        <taxon>Pseudomonadati</taxon>
        <taxon>Pseudomonadota</taxon>
        <taxon>Alphaproteobacteria</taxon>
        <taxon>Caulobacterales</taxon>
        <taxon>Caulobacteraceae</taxon>
        <taxon>Brevundimonas</taxon>
    </lineage>
</organism>
<sequence>MIASLLAALLLSTPADAGPGQTPPPVQVTAVDQDQPTDLGDITVEGRRLRDMTEDFVREVGQPARGRGLARWKDGICVGVANLQPEAAQYIVDRVSTVAEDLGLKAGAPGCHPSVLIVATADGNAFAEEFVAMRPRLFAIGSAGTDLGYTALNRFKTAERPVRWWNVSMPTDSDTGDRAVRLPGDGGGSIFTYAPTIEVRGVSRLSTQIIDVSKRTFVIIDVSKISQVSVTQLADYVAMVSLAQINPDADTSGYATVLNLFDDAEHTTGLTDWDKAYLAGLYDAQRTRRNEASARGEIVASIVRVHHDLTAATDEDAPQ</sequence>
<feature type="signal peptide" evidence="1">
    <location>
        <begin position="1"/>
        <end position="17"/>
    </location>
</feature>
<dbReference type="KEGG" id="bgoe:IFJ75_06335"/>
<feature type="chain" id="PRO_5037953165" evidence="1">
    <location>
        <begin position="18"/>
        <end position="319"/>
    </location>
</feature>
<dbReference type="AlphaFoldDB" id="A0A975C3M8"/>
<evidence type="ECO:0000313" key="3">
    <source>
        <dbReference type="Proteomes" id="UP000663918"/>
    </source>
</evidence>
<accession>A0A975C3M8</accession>
<dbReference type="EMBL" id="CP062222">
    <property type="protein sequence ID" value="QTC92489.1"/>
    <property type="molecule type" value="Genomic_DNA"/>
</dbReference>
<dbReference type="Proteomes" id="UP000663918">
    <property type="component" value="Chromosome"/>
</dbReference>
<reference evidence="2" key="1">
    <citation type="submission" date="2020-09" db="EMBL/GenBank/DDBJ databases">
        <title>Brevundimonas sp. LVF2 isolated from a puddle in Goettingen, Germany.</title>
        <authorList>
            <person name="Friedrich I."/>
            <person name="Klassen A."/>
            <person name="Hannes N."/>
            <person name="Schneider D."/>
            <person name="Hertel R."/>
            <person name="Daniel R."/>
        </authorList>
    </citation>
    <scope>NUCLEOTIDE SEQUENCE</scope>
    <source>
        <strain evidence="2">LVF2</strain>
    </source>
</reference>
<gene>
    <name evidence="2" type="ORF">IFJ75_06335</name>
</gene>
<evidence type="ECO:0000256" key="1">
    <source>
        <dbReference type="SAM" id="SignalP"/>
    </source>
</evidence>